<sequence>MEDPVNLNHVAEMVHKQQIASINEFEITHDSSTNTWQVVGSGLQRFAHMTNWSGKFKLQYNG</sequence>
<organism evidence="1 2">
    <name type="scientific">Malus baccata</name>
    <name type="common">Siberian crab apple</name>
    <name type="synonym">Pyrus baccata</name>
    <dbReference type="NCBI Taxonomy" id="106549"/>
    <lineage>
        <taxon>Eukaryota</taxon>
        <taxon>Viridiplantae</taxon>
        <taxon>Streptophyta</taxon>
        <taxon>Embryophyta</taxon>
        <taxon>Tracheophyta</taxon>
        <taxon>Spermatophyta</taxon>
        <taxon>Magnoliopsida</taxon>
        <taxon>eudicotyledons</taxon>
        <taxon>Gunneridae</taxon>
        <taxon>Pentapetalae</taxon>
        <taxon>rosids</taxon>
        <taxon>fabids</taxon>
        <taxon>Rosales</taxon>
        <taxon>Rosaceae</taxon>
        <taxon>Amygdaloideae</taxon>
        <taxon>Maleae</taxon>
        <taxon>Malus</taxon>
    </lineage>
</organism>
<dbReference type="AlphaFoldDB" id="A0A540MVB1"/>
<evidence type="ECO:0000313" key="1">
    <source>
        <dbReference type="EMBL" id="TQE02721.1"/>
    </source>
</evidence>
<gene>
    <name evidence="1" type="ORF">C1H46_011694</name>
</gene>
<evidence type="ECO:0000313" key="2">
    <source>
        <dbReference type="Proteomes" id="UP000315295"/>
    </source>
</evidence>
<accession>A0A540MVB1</accession>
<comment type="caution">
    <text evidence="1">The sequence shown here is derived from an EMBL/GenBank/DDBJ whole genome shotgun (WGS) entry which is preliminary data.</text>
</comment>
<reference evidence="1 2" key="1">
    <citation type="journal article" date="2019" name="G3 (Bethesda)">
        <title>Sequencing of a Wild Apple (Malus baccata) Genome Unravels the Differences Between Cultivated and Wild Apple Species Regarding Disease Resistance and Cold Tolerance.</title>
        <authorList>
            <person name="Chen X."/>
        </authorList>
    </citation>
    <scope>NUCLEOTIDE SEQUENCE [LARGE SCALE GENOMIC DNA]</scope>
    <source>
        <strain evidence="2">cv. Shandingzi</strain>
        <tissue evidence="1">Leaves</tissue>
    </source>
</reference>
<proteinExistence type="predicted"/>
<keyword evidence="2" id="KW-1185">Reference proteome</keyword>
<name>A0A540MVB1_MALBA</name>
<protein>
    <submittedName>
        <fullName evidence="1">Uncharacterized protein</fullName>
    </submittedName>
</protein>
<dbReference type="STRING" id="106549.A0A540MVB1"/>
<dbReference type="Proteomes" id="UP000315295">
    <property type="component" value="Unassembled WGS sequence"/>
</dbReference>
<dbReference type="EMBL" id="VIEB01000170">
    <property type="protein sequence ID" value="TQE02721.1"/>
    <property type="molecule type" value="Genomic_DNA"/>
</dbReference>